<reference evidence="2 3" key="1">
    <citation type="submission" date="2016-11" db="EMBL/GenBank/DDBJ databases">
        <title>The macronuclear genome of Stentor coeruleus: a giant cell with tiny introns.</title>
        <authorList>
            <person name="Slabodnick M."/>
            <person name="Ruby J.G."/>
            <person name="Reiff S.B."/>
            <person name="Swart E.C."/>
            <person name="Gosai S."/>
            <person name="Prabakaran S."/>
            <person name="Witkowska E."/>
            <person name="Larue G.E."/>
            <person name="Fisher S."/>
            <person name="Freeman R.M."/>
            <person name="Gunawardena J."/>
            <person name="Chu W."/>
            <person name="Stover N.A."/>
            <person name="Gregory B.D."/>
            <person name="Nowacki M."/>
            <person name="Derisi J."/>
            <person name="Roy S.W."/>
            <person name="Marshall W.F."/>
            <person name="Sood P."/>
        </authorList>
    </citation>
    <scope>NUCLEOTIDE SEQUENCE [LARGE SCALE GENOMIC DNA]</scope>
    <source>
        <strain evidence="2">WM001</strain>
    </source>
</reference>
<organism evidence="2 3">
    <name type="scientific">Stentor coeruleus</name>
    <dbReference type="NCBI Taxonomy" id="5963"/>
    <lineage>
        <taxon>Eukaryota</taxon>
        <taxon>Sar</taxon>
        <taxon>Alveolata</taxon>
        <taxon>Ciliophora</taxon>
        <taxon>Postciliodesmatophora</taxon>
        <taxon>Heterotrichea</taxon>
        <taxon>Heterotrichida</taxon>
        <taxon>Stentoridae</taxon>
        <taxon>Stentor</taxon>
    </lineage>
</organism>
<keyword evidence="1" id="KW-1133">Transmembrane helix</keyword>
<dbReference type="EMBL" id="MPUH01001184">
    <property type="protein sequence ID" value="OMJ69553.1"/>
    <property type="molecule type" value="Genomic_DNA"/>
</dbReference>
<feature type="transmembrane region" description="Helical" evidence="1">
    <location>
        <begin position="136"/>
        <end position="157"/>
    </location>
</feature>
<keyword evidence="1" id="KW-0812">Transmembrane</keyword>
<keyword evidence="1" id="KW-0472">Membrane</keyword>
<evidence type="ECO:0000313" key="2">
    <source>
        <dbReference type="EMBL" id="OMJ69553.1"/>
    </source>
</evidence>
<keyword evidence="3" id="KW-1185">Reference proteome</keyword>
<feature type="transmembrane region" description="Helical" evidence="1">
    <location>
        <begin position="105"/>
        <end position="124"/>
    </location>
</feature>
<protein>
    <submittedName>
        <fullName evidence="2">Uncharacterized protein</fullName>
    </submittedName>
</protein>
<proteinExistence type="predicted"/>
<feature type="transmembrane region" description="Helical" evidence="1">
    <location>
        <begin position="72"/>
        <end position="93"/>
    </location>
</feature>
<evidence type="ECO:0000256" key="1">
    <source>
        <dbReference type="SAM" id="Phobius"/>
    </source>
</evidence>
<dbReference type="Proteomes" id="UP000187209">
    <property type="component" value="Unassembled WGS sequence"/>
</dbReference>
<comment type="caution">
    <text evidence="2">The sequence shown here is derived from an EMBL/GenBank/DDBJ whole genome shotgun (WGS) entry which is preliminary data.</text>
</comment>
<feature type="transmembrane region" description="Helical" evidence="1">
    <location>
        <begin position="32"/>
        <end position="52"/>
    </location>
</feature>
<dbReference type="AlphaFoldDB" id="A0A1R2AYE6"/>
<evidence type="ECO:0000313" key="3">
    <source>
        <dbReference type="Proteomes" id="UP000187209"/>
    </source>
</evidence>
<accession>A0A1R2AYE6</accession>
<sequence>MEERSEADKLKFLYILGGPYKSLCKILTLKSGVLLISVIDIIFGIVCFIYSIKKAVEIITESSNSLNLYVRLFRLIVHVFAIPFSIFAIRGCYKLDFKDITKYADFKIVEFFLLTFSSVMIDISTENNDKNTEMGFMNLMFMIFLRLVLIFVIKVVWSAKVRLRYNEFMLFVHGEEALKFMQQPIDMKRLSRNVSFDETEI</sequence>
<name>A0A1R2AYE6_9CILI</name>
<gene>
    <name evidence="2" type="ORF">SteCoe_32695</name>
</gene>